<dbReference type="Proteomes" id="UP001163823">
    <property type="component" value="Chromosome 14"/>
</dbReference>
<comment type="caution">
    <text evidence="2">The sequence shown here is derived from an EMBL/GenBank/DDBJ whole genome shotgun (WGS) entry which is preliminary data.</text>
</comment>
<sequence length="131" mass="14640">MAANANANDSHRKHRRSSSPDESEKSAKRHKHCHHHRRHRHGSKKHAEESKHGAEIVAASPSKNPLPDSGINRYRPDDDVEEGEILEEEAFGGDDGRIGKKQVDYDGNSSEIKLSGASDHESEKRNPVCYD</sequence>
<dbReference type="AlphaFoldDB" id="A0AAD7P5U9"/>
<feature type="compositionally biased region" description="Basic and acidic residues" evidence="1">
    <location>
        <begin position="94"/>
        <end position="104"/>
    </location>
</feature>
<organism evidence="2 3">
    <name type="scientific">Quillaja saponaria</name>
    <name type="common">Soap bark tree</name>
    <dbReference type="NCBI Taxonomy" id="32244"/>
    <lineage>
        <taxon>Eukaryota</taxon>
        <taxon>Viridiplantae</taxon>
        <taxon>Streptophyta</taxon>
        <taxon>Embryophyta</taxon>
        <taxon>Tracheophyta</taxon>
        <taxon>Spermatophyta</taxon>
        <taxon>Magnoliopsida</taxon>
        <taxon>eudicotyledons</taxon>
        <taxon>Gunneridae</taxon>
        <taxon>Pentapetalae</taxon>
        <taxon>rosids</taxon>
        <taxon>fabids</taxon>
        <taxon>Fabales</taxon>
        <taxon>Quillajaceae</taxon>
        <taxon>Quillaja</taxon>
    </lineage>
</organism>
<evidence type="ECO:0000313" key="2">
    <source>
        <dbReference type="EMBL" id="KAJ7943181.1"/>
    </source>
</evidence>
<evidence type="ECO:0000313" key="3">
    <source>
        <dbReference type="Proteomes" id="UP001163823"/>
    </source>
</evidence>
<feature type="compositionally biased region" description="Basic residues" evidence="1">
    <location>
        <begin position="27"/>
        <end position="44"/>
    </location>
</feature>
<gene>
    <name evidence="2" type="ORF">O6P43_032766</name>
</gene>
<evidence type="ECO:0000256" key="1">
    <source>
        <dbReference type="SAM" id="MobiDB-lite"/>
    </source>
</evidence>
<name>A0AAD7P5U9_QUISA</name>
<reference evidence="2" key="1">
    <citation type="journal article" date="2023" name="Science">
        <title>Elucidation of the pathway for biosynthesis of saponin adjuvants from the soapbark tree.</title>
        <authorList>
            <person name="Reed J."/>
            <person name="Orme A."/>
            <person name="El-Demerdash A."/>
            <person name="Owen C."/>
            <person name="Martin L.B.B."/>
            <person name="Misra R.C."/>
            <person name="Kikuchi S."/>
            <person name="Rejzek M."/>
            <person name="Martin A.C."/>
            <person name="Harkess A."/>
            <person name="Leebens-Mack J."/>
            <person name="Louveau T."/>
            <person name="Stephenson M.J."/>
            <person name="Osbourn A."/>
        </authorList>
    </citation>
    <scope>NUCLEOTIDE SEQUENCE</scope>
    <source>
        <strain evidence="2">S10</strain>
    </source>
</reference>
<feature type="compositionally biased region" description="Acidic residues" evidence="1">
    <location>
        <begin position="78"/>
        <end position="92"/>
    </location>
</feature>
<dbReference type="GO" id="GO:0016301">
    <property type="term" value="F:kinase activity"/>
    <property type="evidence" value="ECO:0007669"/>
    <property type="project" value="UniProtKB-KW"/>
</dbReference>
<feature type="region of interest" description="Disordered" evidence="1">
    <location>
        <begin position="1"/>
        <end position="131"/>
    </location>
</feature>
<proteinExistence type="predicted"/>
<dbReference type="EMBL" id="JARAOO010000014">
    <property type="protein sequence ID" value="KAJ7943181.1"/>
    <property type="molecule type" value="Genomic_DNA"/>
</dbReference>
<protein>
    <submittedName>
        <fullName evidence="2">Serine/threonine-protein kinase PRP4 like</fullName>
    </submittedName>
</protein>
<accession>A0AAD7P5U9</accession>
<feature type="compositionally biased region" description="Basic and acidic residues" evidence="1">
    <location>
        <begin position="45"/>
        <end position="54"/>
    </location>
</feature>
<keyword evidence="3" id="KW-1185">Reference proteome</keyword>
<keyword evidence="2" id="KW-0418">Kinase</keyword>
<keyword evidence="2" id="KW-0808">Transferase</keyword>
<dbReference type="KEGG" id="qsa:O6P43_032766"/>
<feature type="compositionally biased region" description="Basic and acidic residues" evidence="1">
    <location>
        <begin position="118"/>
        <end position="131"/>
    </location>
</feature>